<gene>
    <name evidence="7" type="ORF">EV378_2222</name>
</gene>
<keyword evidence="3 5" id="KW-1133">Transmembrane helix</keyword>
<organism evidence="7 8">
    <name type="scientific">Pseudonocardia endophytica</name>
    <dbReference type="NCBI Taxonomy" id="401976"/>
    <lineage>
        <taxon>Bacteria</taxon>
        <taxon>Bacillati</taxon>
        <taxon>Actinomycetota</taxon>
        <taxon>Actinomycetes</taxon>
        <taxon>Pseudonocardiales</taxon>
        <taxon>Pseudonocardiaceae</taxon>
        <taxon>Pseudonocardia</taxon>
    </lineage>
</organism>
<dbReference type="UniPathway" id="UPA00895"/>
<dbReference type="Proteomes" id="UP000295560">
    <property type="component" value="Unassembled WGS sequence"/>
</dbReference>
<accession>A0A4R1HVR7</accession>
<evidence type="ECO:0000259" key="6">
    <source>
        <dbReference type="Pfam" id="PF07291"/>
    </source>
</evidence>
<sequence length="167" mass="17533">MLDPVGTLVRLVLAAIWLVSGTLKLFDRFGTVVAVGAYDVMPDRVVPVVASVLPLLEIALGVLLLVGAGTRAAAVVSAVLQIVFIGGLAQAWIRGLSIDCGCFGGGGPVAPGETEYGLELVRDLGFLALAGWMIVRPRTLVSLDALWAPAAPRDDAQRERNDMERVG</sequence>
<dbReference type="GO" id="GO:0016020">
    <property type="term" value="C:membrane"/>
    <property type="evidence" value="ECO:0007669"/>
    <property type="project" value="UniProtKB-SubCell"/>
</dbReference>
<evidence type="ECO:0000256" key="1">
    <source>
        <dbReference type="ARBA" id="ARBA00004141"/>
    </source>
</evidence>
<keyword evidence="2 5" id="KW-0812">Transmembrane</keyword>
<feature type="transmembrane region" description="Helical" evidence="5">
    <location>
        <begin position="73"/>
        <end position="93"/>
    </location>
</feature>
<dbReference type="Pfam" id="PF07291">
    <property type="entry name" value="MauE"/>
    <property type="match status" value="1"/>
</dbReference>
<comment type="subcellular location">
    <subcellularLocation>
        <location evidence="1">Membrane</location>
        <topology evidence="1">Multi-pass membrane protein</topology>
    </subcellularLocation>
</comment>
<dbReference type="AlphaFoldDB" id="A0A4R1HVR7"/>
<reference evidence="7 8" key="1">
    <citation type="submission" date="2019-03" db="EMBL/GenBank/DDBJ databases">
        <title>Sequencing the genomes of 1000 actinobacteria strains.</title>
        <authorList>
            <person name="Klenk H.-P."/>
        </authorList>
    </citation>
    <scope>NUCLEOTIDE SEQUENCE [LARGE SCALE GENOMIC DNA]</scope>
    <source>
        <strain evidence="7 8">DSM 44969</strain>
    </source>
</reference>
<evidence type="ECO:0000256" key="4">
    <source>
        <dbReference type="ARBA" id="ARBA00023136"/>
    </source>
</evidence>
<keyword evidence="8" id="KW-1185">Reference proteome</keyword>
<dbReference type="GO" id="GO:0030416">
    <property type="term" value="P:methylamine metabolic process"/>
    <property type="evidence" value="ECO:0007669"/>
    <property type="project" value="InterPro"/>
</dbReference>
<evidence type="ECO:0000313" key="8">
    <source>
        <dbReference type="Proteomes" id="UP000295560"/>
    </source>
</evidence>
<dbReference type="InterPro" id="IPR009908">
    <property type="entry name" value="Methylamine_util_MauE"/>
</dbReference>
<protein>
    <submittedName>
        <fullName evidence="7">Methylamine utilization protein MauE</fullName>
    </submittedName>
</protein>
<name>A0A4R1HVR7_PSEEN</name>
<feature type="transmembrane region" description="Helical" evidence="5">
    <location>
        <begin position="46"/>
        <end position="66"/>
    </location>
</feature>
<evidence type="ECO:0000313" key="7">
    <source>
        <dbReference type="EMBL" id="TCK26388.1"/>
    </source>
</evidence>
<evidence type="ECO:0000256" key="5">
    <source>
        <dbReference type="SAM" id="Phobius"/>
    </source>
</evidence>
<comment type="caution">
    <text evidence="7">The sequence shown here is derived from an EMBL/GenBank/DDBJ whole genome shotgun (WGS) entry which is preliminary data.</text>
</comment>
<feature type="transmembrane region" description="Helical" evidence="5">
    <location>
        <begin position="7"/>
        <end position="26"/>
    </location>
</feature>
<evidence type="ECO:0000256" key="2">
    <source>
        <dbReference type="ARBA" id="ARBA00022692"/>
    </source>
</evidence>
<proteinExistence type="predicted"/>
<feature type="domain" description="Methylamine utilisation protein MauE" evidence="6">
    <location>
        <begin position="5"/>
        <end position="135"/>
    </location>
</feature>
<evidence type="ECO:0000256" key="3">
    <source>
        <dbReference type="ARBA" id="ARBA00022989"/>
    </source>
</evidence>
<keyword evidence="4 5" id="KW-0472">Membrane</keyword>
<dbReference type="EMBL" id="SMFZ01000001">
    <property type="protein sequence ID" value="TCK26388.1"/>
    <property type="molecule type" value="Genomic_DNA"/>
</dbReference>